<feature type="region of interest" description="Disordered" evidence="5">
    <location>
        <begin position="232"/>
        <end position="252"/>
    </location>
</feature>
<dbReference type="SUPFAM" id="SSF47473">
    <property type="entry name" value="EF-hand"/>
    <property type="match status" value="1"/>
</dbReference>
<evidence type="ECO:0000256" key="1">
    <source>
        <dbReference type="ARBA" id="ARBA00022737"/>
    </source>
</evidence>
<dbReference type="PROSITE" id="PS50222">
    <property type="entry name" value="EF_HAND_2"/>
    <property type="match status" value="2"/>
</dbReference>
<dbReference type="SUPFAM" id="SSF48403">
    <property type="entry name" value="Ankyrin repeat"/>
    <property type="match status" value="1"/>
</dbReference>
<dbReference type="Pfam" id="PF12796">
    <property type="entry name" value="Ank_2"/>
    <property type="match status" value="1"/>
</dbReference>
<accession>A0AA36HKP1</accession>
<name>A0AA36HKP1_9DINO</name>
<dbReference type="PROSITE" id="PS50297">
    <property type="entry name" value="ANK_REP_REGION"/>
    <property type="match status" value="1"/>
</dbReference>
<dbReference type="AlphaFoldDB" id="A0AA36HKP1"/>
<feature type="domain" description="EF-hand" evidence="6">
    <location>
        <begin position="68"/>
        <end position="103"/>
    </location>
</feature>
<proteinExistence type="predicted"/>
<dbReference type="InterPro" id="IPR002110">
    <property type="entry name" value="Ankyrin_rpt"/>
</dbReference>
<dbReference type="InterPro" id="IPR011992">
    <property type="entry name" value="EF-hand-dom_pair"/>
</dbReference>
<dbReference type="Pfam" id="PF13202">
    <property type="entry name" value="EF-hand_5"/>
    <property type="match status" value="1"/>
</dbReference>
<dbReference type="InterPro" id="IPR002048">
    <property type="entry name" value="EF_hand_dom"/>
</dbReference>
<evidence type="ECO:0000259" key="6">
    <source>
        <dbReference type="PROSITE" id="PS50222"/>
    </source>
</evidence>
<evidence type="ECO:0000313" key="8">
    <source>
        <dbReference type="Proteomes" id="UP001178507"/>
    </source>
</evidence>
<keyword evidence="3 4" id="KW-0040">ANK repeat</keyword>
<dbReference type="Proteomes" id="UP001178507">
    <property type="component" value="Unassembled WGS sequence"/>
</dbReference>
<dbReference type="PROSITE" id="PS50088">
    <property type="entry name" value="ANK_REPEAT"/>
    <property type="match status" value="1"/>
</dbReference>
<feature type="compositionally biased region" description="Basic and acidic residues" evidence="5">
    <location>
        <begin position="304"/>
        <end position="317"/>
    </location>
</feature>
<keyword evidence="8" id="KW-1185">Reference proteome</keyword>
<keyword evidence="1" id="KW-0677">Repeat</keyword>
<dbReference type="Pfam" id="PF13405">
    <property type="entry name" value="EF-hand_6"/>
    <property type="match status" value="1"/>
</dbReference>
<feature type="domain" description="EF-hand" evidence="6">
    <location>
        <begin position="166"/>
        <end position="201"/>
    </location>
</feature>
<gene>
    <name evidence="7" type="ORF">EVOR1521_LOCUS775</name>
</gene>
<comment type="caution">
    <text evidence="7">The sequence shown here is derived from an EMBL/GenBank/DDBJ whole genome shotgun (WGS) entry which is preliminary data.</text>
</comment>
<feature type="region of interest" description="Disordered" evidence="5">
    <location>
        <begin position="304"/>
        <end position="326"/>
    </location>
</feature>
<feature type="compositionally biased region" description="Pro residues" evidence="5">
    <location>
        <begin position="232"/>
        <end position="247"/>
    </location>
</feature>
<dbReference type="InterPro" id="IPR036770">
    <property type="entry name" value="Ankyrin_rpt-contain_sf"/>
</dbReference>
<dbReference type="InterPro" id="IPR018247">
    <property type="entry name" value="EF_Hand_1_Ca_BS"/>
</dbReference>
<dbReference type="EMBL" id="CAUJNA010000002">
    <property type="protein sequence ID" value="CAJ1370134.1"/>
    <property type="molecule type" value="Genomic_DNA"/>
</dbReference>
<keyword evidence="2" id="KW-0106">Calcium</keyword>
<dbReference type="PROSITE" id="PS00018">
    <property type="entry name" value="EF_HAND_1"/>
    <property type="match status" value="1"/>
</dbReference>
<dbReference type="GO" id="GO:0005509">
    <property type="term" value="F:calcium ion binding"/>
    <property type="evidence" value="ECO:0007669"/>
    <property type="project" value="InterPro"/>
</dbReference>
<dbReference type="GO" id="GO:0004842">
    <property type="term" value="F:ubiquitin-protein transferase activity"/>
    <property type="evidence" value="ECO:0007669"/>
    <property type="project" value="TreeGrafter"/>
</dbReference>
<evidence type="ECO:0000313" key="7">
    <source>
        <dbReference type="EMBL" id="CAJ1370134.1"/>
    </source>
</evidence>
<dbReference type="Gene3D" id="1.25.40.20">
    <property type="entry name" value="Ankyrin repeat-containing domain"/>
    <property type="match status" value="1"/>
</dbReference>
<evidence type="ECO:0000256" key="2">
    <source>
        <dbReference type="ARBA" id="ARBA00022837"/>
    </source>
</evidence>
<dbReference type="PANTHER" id="PTHR24171">
    <property type="entry name" value="ANKYRIN REPEAT DOMAIN-CONTAINING PROTEIN 39-RELATED"/>
    <property type="match status" value="1"/>
</dbReference>
<organism evidence="7 8">
    <name type="scientific">Effrenium voratum</name>
    <dbReference type="NCBI Taxonomy" id="2562239"/>
    <lineage>
        <taxon>Eukaryota</taxon>
        <taxon>Sar</taxon>
        <taxon>Alveolata</taxon>
        <taxon>Dinophyceae</taxon>
        <taxon>Suessiales</taxon>
        <taxon>Symbiodiniaceae</taxon>
        <taxon>Effrenium</taxon>
    </lineage>
</organism>
<evidence type="ECO:0000256" key="4">
    <source>
        <dbReference type="PROSITE-ProRule" id="PRU00023"/>
    </source>
</evidence>
<reference evidence="7" key="1">
    <citation type="submission" date="2023-08" db="EMBL/GenBank/DDBJ databases">
        <authorList>
            <person name="Chen Y."/>
            <person name="Shah S."/>
            <person name="Dougan E. K."/>
            <person name="Thang M."/>
            <person name="Chan C."/>
        </authorList>
    </citation>
    <scope>NUCLEOTIDE SEQUENCE</scope>
</reference>
<sequence length="620" mass="69594">MRRATFTQDGLGIPADRAPDYRPEVDVERLAQYFNQRYGSLEEARKALDPEVNFELSAFEQVLKKWGVKVDNVVELFDHIDVDWNGSISVEELLNVLDSPLEDIQRRERQRQRQEVKRIFEELARSICEKFGSIEDAFAKHGLHGTGSSLSLAQFGKLAKQLDIELEAGVMQRVFNEIDEDRTGSISVQELQKALMYHIVSYVVVEIAHFLEQKGGLVEAFASLGEISSVLPPAPSTPGAPKPPPRLPGEEGVSEEKFLRVLRQLKVLDHITESAAQMIYAGLKPFTMEDFVRRLQEEHSLASELKRRLQEDSERHEKERKRRLAKSLQIDSKERAAKDIDAWLEKASAARETAPVTQRWAFLARAGTSKAQLRDYASVLEGHIQANSEAIQALQRQLGSESAPKFLAEPSVSDKAYLLKPTPSSPVVAPVVAPVVPLAPLRLDEATMHPEHRTLLAERLLQAAALGQASTVQRCLTSRADINAVAWGGVTALMSAAHHGQTQVADLLLKSAADPVRTDLLGRTALDHARRQPAYVQEWLRGHGVLGREELEQLVQALGRKLLETRQEWKRLQAMRDTIPSEDVLRHKKLMNRLGPRAISHLEARLTPLHFCRAEYWADP</sequence>
<evidence type="ECO:0000256" key="5">
    <source>
        <dbReference type="SAM" id="MobiDB-lite"/>
    </source>
</evidence>
<dbReference type="SMART" id="SM00054">
    <property type="entry name" value="EFh"/>
    <property type="match status" value="2"/>
</dbReference>
<dbReference type="GO" id="GO:0085020">
    <property type="term" value="P:protein K6-linked ubiquitination"/>
    <property type="evidence" value="ECO:0007669"/>
    <property type="project" value="TreeGrafter"/>
</dbReference>
<dbReference type="Gene3D" id="1.10.238.10">
    <property type="entry name" value="EF-hand"/>
    <property type="match status" value="2"/>
</dbReference>
<feature type="repeat" description="ANK" evidence="4">
    <location>
        <begin position="488"/>
        <end position="520"/>
    </location>
</feature>
<protein>
    <recommendedName>
        <fullName evidence="6">EF-hand domain-containing protein</fullName>
    </recommendedName>
</protein>
<dbReference type="PANTHER" id="PTHR24171:SF8">
    <property type="entry name" value="BRCA1-ASSOCIATED RING DOMAIN PROTEIN 1"/>
    <property type="match status" value="1"/>
</dbReference>
<evidence type="ECO:0000256" key="3">
    <source>
        <dbReference type="ARBA" id="ARBA00023043"/>
    </source>
</evidence>